<feature type="region of interest" description="Disordered" evidence="1">
    <location>
        <begin position="312"/>
        <end position="573"/>
    </location>
</feature>
<feature type="compositionally biased region" description="Polar residues" evidence="1">
    <location>
        <begin position="522"/>
        <end position="537"/>
    </location>
</feature>
<sequence length="635" mass="69081">MPHTIHFSPSSSSISLTTPIDSNYLEILIQTSSNINSLPEELCPASCPPSPRSDARSALWGEKIMEAINAAGAETTHPKWGHVSQLVKLSSTSRGYKSAAIGVRVGEGRKRNAQDYKWVLPETEDGWVECERRWEDRVALGSSPVAREKTKTSKYFQRTTEGHASRALPRSNRAEIARQKVEKWQARIVALAEDDSAVPETRSSSSKVNKGKGRERGTLGFPVVKRSSVPAHNKADMGTTLPLSIPIPSHNVQGPSCDARMRSQDSQIFPNHEHVLPNDTQGPSNAAEVPSNDTQAPSNDVHMTMSSSYVGGHGQIPGVTASVPLESTSDSHPRIDSIPEMSFFPPSFPSQLRTSTPPPTTTRQKPPPIDLQTSPLSSPLSLHSSRSIFDPARPQRVQNLPDMSSSQPPLTSTRKAEKRARPQTPPTENFMMSSQQSLSYQTPPPKKVRLEPAPASSPPPLPPSTPSPSTSAKMPITPLGLGNADRLPIPTSPEQRALPTLKRFWRANARQGDDSEARSAKTFFSSPASGVSDSPQRPRSPVSPLFTQHPATFAPAFVSSQRPGKGADPFSLGRGSSGFFRMGYNSQYDVDAQVDRVNELLERDVDYEGWLQDVPGEDEERPMAQSQSQGGVRVG</sequence>
<feature type="region of interest" description="Disordered" evidence="1">
    <location>
        <begin position="196"/>
        <end position="218"/>
    </location>
</feature>
<name>A0A1C7MFP4_GRIFR</name>
<evidence type="ECO:0000313" key="3">
    <source>
        <dbReference type="Proteomes" id="UP000092993"/>
    </source>
</evidence>
<dbReference type="STRING" id="5627.A0A1C7MFP4"/>
<keyword evidence="3" id="KW-1185">Reference proteome</keyword>
<feature type="region of interest" description="Disordered" evidence="1">
    <location>
        <begin position="611"/>
        <end position="635"/>
    </location>
</feature>
<comment type="caution">
    <text evidence="2">The sequence shown here is derived from an EMBL/GenBank/DDBJ whole genome shotgun (WGS) entry which is preliminary data.</text>
</comment>
<feature type="region of interest" description="Disordered" evidence="1">
    <location>
        <begin position="272"/>
        <end position="296"/>
    </location>
</feature>
<feature type="compositionally biased region" description="Pro residues" evidence="1">
    <location>
        <begin position="455"/>
        <end position="466"/>
    </location>
</feature>
<dbReference type="OrthoDB" id="3218262at2759"/>
<dbReference type="AlphaFoldDB" id="A0A1C7MFP4"/>
<feature type="compositionally biased region" description="Pro residues" evidence="1">
    <location>
        <begin position="356"/>
        <end position="369"/>
    </location>
</feature>
<evidence type="ECO:0000313" key="2">
    <source>
        <dbReference type="EMBL" id="OBZ75259.1"/>
    </source>
</evidence>
<accession>A0A1C7MFP4</accession>
<protein>
    <submittedName>
        <fullName evidence="2">Uncharacterized protein</fullName>
    </submittedName>
</protein>
<feature type="compositionally biased region" description="Polar residues" evidence="1">
    <location>
        <begin position="396"/>
        <end position="413"/>
    </location>
</feature>
<dbReference type="EMBL" id="LUGG01000004">
    <property type="protein sequence ID" value="OBZ75259.1"/>
    <property type="molecule type" value="Genomic_DNA"/>
</dbReference>
<proteinExistence type="predicted"/>
<feature type="compositionally biased region" description="Polar residues" evidence="1">
    <location>
        <begin position="624"/>
        <end position="635"/>
    </location>
</feature>
<gene>
    <name evidence="2" type="ORF">A0H81_04963</name>
</gene>
<dbReference type="Proteomes" id="UP000092993">
    <property type="component" value="Unassembled WGS sequence"/>
</dbReference>
<evidence type="ECO:0000256" key="1">
    <source>
        <dbReference type="SAM" id="MobiDB-lite"/>
    </source>
</evidence>
<dbReference type="OMA" id="MGYNSQF"/>
<feature type="compositionally biased region" description="Polar residues" evidence="1">
    <location>
        <begin position="426"/>
        <end position="441"/>
    </location>
</feature>
<organism evidence="2 3">
    <name type="scientific">Grifola frondosa</name>
    <name type="common">Maitake</name>
    <name type="synonym">Polyporus frondosus</name>
    <dbReference type="NCBI Taxonomy" id="5627"/>
    <lineage>
        <taxon>Eukaryota</taxon>
        <taxon>Fungi</taxon>
        <taxon>Dikarya</taxon>
        <taxon>Basidiomycota</taxon>
        <taxon>Agaricomycotina</taxon>
        <taxon>Agaricomycetes</taxon>
        <taxon>Polyporales</taxon>
        <taxon>Grifolaceae</taxon>
        <taxon>Grifola</taxon>
    </lineage>
</organism>
<feature type="compositionally biased region" description="Low complexity" evidence="1">
    <location>
        <begin position="374"/>
        <end position="387"/>
    </location>
</feature>
<reference evidence="2 3" key="1">
    <citation type="submission" date="2016-03" db="EMBL/GenBank/DDBJ databases">
        <title>Whole genome sequencing of Grifola frondosa 9006-11.</title>
        <authorList>
            <person name="Min B."/>
            <person name="Park H."/>
            <person name="Kim J.-G."/>
            <person name="Cho H."/>
            <person name="Oh Y.-L."/>
            <person name="Kong W.-S."/>
            <person name="Choi I.-G."/>
        </authorList>
    </citation>
    <scope>NUCLEOTIDE SEQUENCE [LARGE SCALE GENOMIC DNA]</scope>
    <source>
        <strain evidence="2 3">9006-11</strain>
    </source>
</reference>
<feature type="compositionally biased region" description="Low complexity" evidence="1">
    <location>
        <begin position="342"/>
        <end position="355"/>
    </location>
</feature>